<organism evidence="2 3">
    <name type="scientific">Exocentrus adspersus</name>
    <dbReference type="NCBI Taxonomy" id="1586481"/>
    <lineage>
        <taxon>Eukaryota</taxon>
        <taxon>Metazoa</taxon>
        <taxon>Ecdysozoa</taxon>
        <taxon>Arthropoda</taxon>
        <taxon>Hexapoda</taxon>
        <taxon>Insecta</taxon>
        <taxon>Pterygota</taxon>
        <taxon>Neoptera</taxon>
        <taxon>Endopterygota</taxon>
        <taxon>Coleoptera</taxon>
        <taxon>Polyphaga</taxon>
        <taxon>Cucujiformia</taxon>
        <taxon>Chrysomeloidea</taxon>
        <taxon>Cerambycidae</taxon>
        <taxon>Lamiinae</taxon>
        <taxon>Acanthocinini</taxon>
        <taxon>Exocentrus</taxon>
    </lineage>
</organism>
<accession>A0AAV8VEU7</accession>
<evidence type="ECO:0000256" key="1">
    <source>
        <dbReference type="SAM" id="MobiDB-lite"/>
    </source>
</evidence>
<dbReference type="Proteomes" id="UP001159042">
    <property type="component" value="Unassembled WGS sequence"/>
</dbReference>
<name>A0AAV8VEU7_9CUCU</name>
<gene>
    <name evidence="2" type="ORF">NQ315_012285</name>
</gene>
<feature type="compositionally biased region" description="Low complexity" evidence="1">
    <location>
        <begin position="63"/>
        <end position="81"/>
    </location>
</feature>
<dbReference type="AlphaFoldDB" id="A0AAV8VEU7"/>
<reference evidence="2 3" key="1">
    <citation type="journal article" date="2023" name="Insect Mol. Biol.">
        <title>Genome sequencing provides insights into the evolution of gene families encoding plant cell wall-degrading enzymes in longhorned beetles.</title>
        <authorList>
            <person name="Shin N.R."/>
            <person name="Okamura Y."/>
            <person name="Kirsch R."/>
            <person name="Pauchet Y."/>
        </authorList>
    </citation>
    <scope>NUCLEOTIDE SEQUENCE [LARGE SCALE GENOMIC DNA]</scope>
    <source>
        <strain evidence="2">EAD_L_NR</strain>
    </source>
</reference>
<evidence type="ECO:0000313" key="2">
    <source>
        <dbReference type="EMBL" id="KAJ8912729.1"/>
    </source>
</evidence>
<protein>
    <submittedName>
        <fullName evidence="2">Uncharacterized protein</fullName>
    </submittedName>
</protein>
<comment type="caution">
    <text evidence="2">The sequence shown here is derived from an EMBL/GenBank/DDBJ whole genome shotgun (WGS) entry which is preliminary data.</text>
</comment>
<dbReference type="EMBL" id="JANEYG010000114">
    <property type="protein sequence ID" value="KAJ8912729.1"/>
    <property type="molecule type" value="Genomic_DNA"/>
</dbReference>
<feature type="region of interest" description="Disordered" evidence="1">
    <location>
        <begin position="36"/>
        <end position="131"/>
    </location>
</feature>
<feature type="non-terminal residue" evidence="2">
    <location>
        <position position="1"/>
    </location>
</feature>
<keyword evidence="3" id="KW-1185">Reference proteome</keyword>
<sequence>YSYLLKDPKSTVFATRTPGPSPAYTLGVARRHKQLLAGNQTQQTCRPRAPAQRIRLSPKVEYSARAQASPEPAAQSPAKAQVYPGHSKAKEPVADQPLHRADVPSTRPGTDSEPVRKQVHSGPVHSDAPPY</sequence>
<feature type="region of interest" description="Disordered" evidence="1">
    <location>
        <begin position="1"/>
        <end position="20"/>
    </location>
</feature>
<proteinExistence type="predicted"/>
<feature type="compositionally biased region" description="Basic and acidic residues" evidence="1">
    <location>
        <begin position="88"/>
        <end position="102"/>
    </location>
</feature>
<evidence type="ECO:0000313" key="3">
    <source>
        <dbReference type="Proteomes" id="UP001159042"/>
    </source>
</evidence>